<accession>A0A4Q1HFK6</accession>
<dbReference type="RefSeq" id="WP_129153323.1">
    <property type="nucleotide sequence ID" value="NZ_JBHSDO010000018.1"/>
</dbReference>
<name>A0A4Q1HFK6_9BURK</name>
<keyword evidence="4" id="KW-1185">Reference proteome</keyword>
<evidence type="ECO:0000259" key="2">
    <source>
        <dbReference type="Pfam" id="PF03886"/>
    </source>
</evidence>
<dbReference type="Proteomes" id="UP000290849">
    <property type="component" value="Unassembled WGS sequence"/>
</dbReference>
<proteinExistence type="predicted"/>
<feature type="domain" description="ABC-type transport auxiliary lipoprotein component" evidence="2">
    <location>
        <begin position="26"/>
        <end position="185"/>
    </location>
</feature>
<feature type="chain" id="PRO_5020259134" description="ABC-type transport auxiliary lipoprotein component domain-containing protein" evidence="1">
    <location>
        <begin position="24"/>
        <end position="198"/>
    </location>
</feature>
<dbReference type="SUPFAM" id="SSF159594">
    <property type="entry name" value="XCC0632-like"/>
    <property type="match status" value="1"/>
</dbReference>
<evidence type="ECO:0000313" key="3">
    <source>
        <dbReference type="EMBL" id="RXN84510.1"/>
    </source>
</evidence>
<reference evidence="3 4" key="1">
    <citation type="journal article" date="2017" name="Int. J. Syst. Evol. Microbiol.">
        <title>Achromobacter aloeverae sp. nov., isolated from the root of Aloe vera (L.) Burm.f.</title>
        <authorList>
            <person name="Kuncharoen N."/>
            <person name="Muramatsu Y."/>
            <person name="Shibata C."/>
            <person name="Kamakura Y."/>
            <person name="Nakagawa Y."/>
            <person name="Tanasupawat S."/>
        </authorList>
    </citation>
    <scope>NUCLEOTIDE SEQUENCE [LARGE SCALE GENOMIC DNA]</scope>
    <source>
        <strain evidence="3 4">AVA-1</strain>
    </source>
</reference>
<dbReference type="AlphaFoldDB" id="A0A4Q1HFK6"/>
<organism evidence="3 4">
    <name type="scientific">Achromobacter aloeverae</name>
    <dbReference type="NCBI Taxonomy" id="1750518"/>
    <lineage>
        <taxon>Bacteria</taxon>
        <taxon>Pseudomonadati</taxon>
        <taxon>Pseudomonadota</taxon>
        <taxon>Betaproteobacteria</taxon>
        <taxon>Burkholderiales</taxon>
        <taxon>Alcaligenaceae</taxon>
        <taxon>Achromobacter</taxon>
    </lineage>
</organism>
<sequence>MKRLPLFMAGPMLLLTACATSPAKFYTLDAQAPAREASGQAVPAIIVISHVSVPELVDRPQFVLRIDATRIRIDEYSRWAEPLKEQIARVLAADLALSFPGALVSTSARWEDQARTHQVSVEVQGFESTPGDNATIAVLWTVRYPGKEDTRSGRSIVREPVKTQENADLVQAHSRALAGISADIARAIQAKPPLTPSP</sequence>
<dbReference type="PROSITE" id="PS51257">
    <property type="entry name" value="PROKAR_LIPOPROTEIN"/>
    <property type="match status" value="1"/>
</dbReference>
<dbReference type="InterPro" id="IPR005586">
    <property type="entry name" value="ABC_trans_aux"/>
</dbReference>
<keyword evidence="1" id="KW-0732">Signal</keyword>
<gene>
    <name evidence="3" type="ORF">C7R54_24340</name>
</gene>
<evidence type="ECO:0000313" key="4">
    <source>
        <dbReference type="Proteomes" id="UP000290849"/>
    </source>
</evidence>
<dbReference type="Pfam" id="PF03886">
    <property type="entry name" value="ABC_trans_aux"/>
    <property type="match status" value="1"/>
</dbReference>
<evidence type="ECO:0000256" key="1">
    <source>
        <dbReference type="SAM" id="SignalP"/>
    </source>
</evidence>
<comment type="caution">
    <text evidence="3">The sequence shown here is derived from an EMBL/GenBank/DDBJ whole genome shotgun (WGS) entry which is preliminary data.</text>
</comment>
<protein>
    <recommendedName>
        <fullName evidence="2">ABC-type transport auxiliary lipoprotein component domain-containing protein</fullName>
    </recommendedName>
</protein>
<dbReference type="OrthoDB" id="1494661at2"/>
<feature type="signal peptide" evidence="1">
    <location>
        <begin position="1"/>
        <end position="23"/>
    </location>
</feature>
<dbReference type="Gene3D" id="3.40.50.10610">
    <property type="entry name" value="ABC-type transport auxiliary lipoprotein component"/>
    <property type="match status" value="1"/>
</dbReference>
<dbReference type="EMBL" id="PYAL01000008">
    <property type="protein sequence ID" value="RXN84510.1"/>
    <property type="molecule type" value="Genomic_DNA"/>
</dbReference>